<evidence type="ECO:0000313" key="3">
    <source>
        <dbReference type="Proteomes" id="UP000241848"/>
    </source>
</evidence>
<accession>A0A2T2WFF0</accession>
<dbReference type="InterPro" id="IPR029069">
    <property type="entry name" value="HotDog_dom_sf"/>
</dbReference>
<sequence length="154" mass="16841">MRSGLADGTATTVETVVTVNMVARLGGKQIHPVLATAQMIEWMEWAGRKLILPYLEESEDAVGYAIDIVHVAPTLVGESFSTTAVFRSRQGTRIITDVVARNCRGIIGHGVFTQVLVEKKTLADRILNIQHQSRTGLQHNLDDQTTKEAGSESK</sequence>
<dbReference type="Pfam" id="PF22636">
    <property type="entry name" value="FlK"/>
    <property type="match status" value="1"/>
</dbReference>
<dbReference type="Proteomes" id="UP000241848">
    <property type="component" value="Unassembled WGS sequence"/>
</dbReference>
<evidence type="ECO:0000313" key="2">
    <source>
        <dbReference type="EMBL" id="PSR20964.1"/>
    </source>
</evidence>
<organism evidence="2 3">
    <name type="scientific">Sulfobacillus acidophilus</name>
    <dbReference type="NCBI Taxonomy" id="53633"/>
    <lineage>
        <taxon>Bacteria</taxon>
        <taxon>Bacillati</taxon>
        <taxon>Bacillota</taxon>
        <taxon>Clostridia</taxon>
        <taxon>Eubacteriales</taxon>
        <taxon>Clostridiales Family XVII. Incertae Sedis</taxon>
        <taxon>Sulfobacillus</taxon>
    </lineage>
</organism>
<dbReference type="PANTHER" id="PTHR36934:SF1">
    <property type="entry name" value="THIOESTERASE DOMAIN-CONTAINING PROTEIN"/>
    <property type="match status" value="1"/>
</dbReference>
<dbReference type="SUPFAM" id="SSF54637">
    <property type="entry name" value="Thioesterase/thiol ester dehydrase-isomerase"/>
    <property type="match status" value="1"/>
</dbReference>
<reference evidence="2 3" key="1">
    <citation type="journal article" date="2014" name="BMC Genomics">
        <title>Comparison of environmental and isolate Sulfobacillus genomes reveals diverse carbon, sulfur, nitrogen, and hydrogen metabolisms.</title>
        <authorList>
            <person name="Justice N.B."/>
            <person name="Norman A."/>
            <person name="Brown C.T."/>
            <person name="Singh A."/>
            <person name="Thomas B.C."/>
            <person name="Banfield J.F."/>
        </authorList>
    </citation>
    <scope>NUCLEOTIDE SEQUENCE [LARGE SCALE GENOMIC DNA]</scope>
    <source>
        <strain evidence="2">AMDSBA3</strain>
    </source>
</reference>
<protein>
    <submittedName>
        <fullName evidence="2">Thioesterase</fullName>
    </submittedName>
</protein>
<name>A0A2T2WFF0_9FIRM</name>
<comment type="caution">
    <text evidence="2">The sequence shown here is derived from an EMBL/GenBank/DDBJ whole genome shotgun (WGS) entry which is preliminary data.</text>
</comment>
<dbReference type="AlphaFoldDB" id="A0A2T2WFF0"/>
<dbReference type="InterPro" id="IPR025540">
    <property type="entry name" value="FlK"/>
</dbReference>
<gene>
    <name evidence="2" type="ORF">C7B45_12775</name>
</gene>
<dbReference type="Gene3D" id="3.10.129.10">
    <property type="entry name" value="Hotdog Thioesterase"/>
    <property type="match status" value="1"/>
</dbReference>
<proteinExistence type="predicted"/>
<evidence type="ECO:0000259" key="1">
    <source>
        <dbReference type="Pfam" id="PF22636"/>
    </source>
</evidence>
<dbReference type="EMBL" id="PXYV01000046">
    <property type="protein sequence ID" value="PSR20964.1"/>
    <property type="molecule type" value="Genomic_DNA"/>
</dbReference>
<feature type="domain" description="Fluoroacetyl-CoA-specific thioesterase-like" evidence="1">
    <location>
        <begin position="17"/>
        <end position="119"/>
    </location>
</feature>
<dbReference type="PANTHER" id="PTHR36934">
    <property type="entry name" value="BLR0278 PROTEIN"/>
    <property type="match status" value="1"/>
</dbReference>
<dbReference type="InterPro" id="IPR054485">
    <property type="entry name" value="FlK-like_dom"/>
</dbReference>